<reference evidence="2 3" key="1">
    <citation type="journal article" date="2013" name="Curr. Biol.">
        <title>The Genome of the Foraminiferan Reticulomyxa filosa.</title>
        <authorList>
            <person name="Glockner G."/>
            <person name="Hulsmann N."/>
            <person name="Schleicher M."/>
            <person name="Noegel A.A."/>
            <person name="Eichinger L."/>
            <person name="Gallinger C."/>
            <person name="Pawlowski J."/>
            <person name="Sierra R."/>
            <person name="Euteneuer U."/>
            <person name="Pillet L."/>
            <person name="Moustafa A."/>
            <person name="Platzer M."/>
            <person name="Groth M."/>
            <person name="Szafranski K."/>
            <person name="Schliwa M."/>
        </authorList>
    </citation>
    <scope>NUCLEOTIDE SEQUENCE [LARGE SCALE GENOMIC DNA]</scope>
</reference>
<gene>
    <name evidence="2" type="ORF">RFI_34077</name>
</gene>
<dbReference type="AlphaFoldDB" id="X6LN34"/>
<evidence type="ECO:0000256" key="1">
    <source>
        <dbReference type="SAM" id="MobiDB-lite"/>
    </source>
</evidence>
<name>X6LN34_RETFI</name>
<organism evidence="2 3">
    <name type="scientific">Reticulomyxa filosa</name>
    <dbReference type="NCBI Taxonomy" id="46433"/>
    <lineage>
        <taxon>Eukaryota</taxon>
        <taxon>Sar</taxon>
        <taxon>Rhizaria</taxon>
        <taxon>Retaria</taxon>
        <taxon>Foraminifera</taxon>
        <taxon>Monothalamids</taxon>
        <taxon>Reticulomyxidae</taxon>
        <taxon>Reticulomyxa</taxon>
    </lineage>
</organism>
<feature type="compositionally biased region" description="Acidic residues" evidence="1">
    <location>
        <begin position="104"/>
        <end position="145"/>
    </location>
</feature>
<evidence type="ECO:0000313" key="2">
    <source>
        <dbReference type="EMBL" id="ETO03333.1"/>
    </source>
</evidence>
<accession>X6LN34</accession>
<keyword evidence="3" id="KW-1185">Reference proteome</keyword>
<feature type="region of interest" description="Disordered" evidence="1">
    <location>
        <begin position="94"/>
        <end position="181"/>
    </location>
</feature>
<evidence type="ECO:0000313" key="3">
    <source>
        <dbReference type="Proteomes" id="UP000023152"/>
    </source>
</evidence>
<dbReference type="EMBL" id="ASPP01033609">
    <property type="protein sequence ID" value="ETO03333.1"/>
    <property type="molecule type" value="Genomic_DNA"/>
</dbReference>
<feature type="non-terminal residue" evidence="2">
    <location>
        <position position="227"/>
    </location>
</feature>
<protein>
    <submittedName>
        <fullName evidence="2">Uncharacterized protein</fullName>
    </submittedName>
</protein>
<feature type="compositionally biased region" description="Basic and acidic residues" evidence="1">
    <location>
        <begin position="94"/>
        <end position="103"/>
    </location>
</feature>
<dbReference type="Proteomes" id="UP000023152">
    <property type="component" value="Unassembled WGS sequence"/>
</dbReference>
<proteinExistence type="predicted"/>
<sequence length="227" mass="25170">MQVTKPKLVSIALNDIQPRVYLHRQCVELKDNGAIELNQKQLEKMLAMMAKEHANANANANVNRNAIESTPKAHTQEKQSGDWMIPWLANSHDTDAKDEHEHAEEEEEEEENEEEEEENEDNEEEEEDDDDDNDDGDGDEDENDGDGGGNSRESSQGNKRAKGSEKAKKQKRNDSIAGDADAIEAIATSEIDNGGTSSPSALGHGEQRYFCVILSYVQYDHSAVPSS</sequence>
<comment type="caution">
    <text evidence="2">The sequence shown here is derived from an EMBL/GenBank/DDBJ whole genome shotgun (WGS) entry which is preliminary data.</text>
</comment>